<dbReference type="CDD" id="cd08442">
    <property type="entry name" value="PBP2_YofA_SoxR_like"/>
    <property type="match status" value="1"/>
</dbReference>
<keyword evidence="7" id="KW-1185">Reference proteome</keyword>
<comment type="similarity">
    <text evidence="1">Belongs to the LysR transcriptional regulatory family.</text>
</comment>
<dbReference type="SUPFAM" id="SSF53850">
    <property type="entry name" value="Periplasmic binding protein-like II"/>
    <property type="match status" value="1"/>
</dbReference>
<protein>
    <submittedName>
        <fullName evidence="6">LysR family transcriptional regulator</fullName>
    </submittedName>
</protein>
<evidence type="ECO:0000259" key="5">
    <source>
        <dbReference type="PROSITE" id="PS50931"/>
    </source>
</evidence>
<dbReference type="Pfam" id="PF03466">
    <property type="entry name" value="LysR_substrate"/>
    <property type="match status" value="1"/>
</dbReference>
<sequence length="292" mass="32345">MEISDLIIFQSVAKQGSVSGAARQLNYVQSNVTARIKQLEKELHTSLFYRHSRGMTLTPEGKRLLEYSDKIIFTMKEMQSAFQDPDHPAGNVEIGTVETVFRLPQILSVYYHRYPMVDLSLVTGVTEELVQDVINHRLDGAFVTGPVIHPQIVQHEAFEEKLVLVTHKSATSPLDELTNKPLLVFGSGCGYRSKLEQWLQLEGITPVKKIEFGTLETILGSVAAGLGITLVPESAAATFRELGKVGAYSVPEEIGQIRTVFIRSAESFLTNSIQKFIEVIEATSKEQLSPIG</sequence>
<dbReference type="InterPro" id="IPR036388">
    <property type="entry name" value="WH-like_DNA-bd_sf"/>
</dbReference>
<name>A0ABW3D2T8_9BACL</name>
<evidence type="ECO:0000256" key="2">
    <source>
        <dbReference type="ARBA" id="ARBA00023015"/>
    </source>
</evidence>
<dbReference type="PANTHER" id="PTHR30126:SF40">
    <property type="entry name" value="HTH-TYPE TRANSCRIPTIONAL REGULATOR GLTR"/>
    <property type="match status" value="1"/>
</dbReference>
<keyword evidence="2" id="KW-0805">Transcription regulation</keyword>
<accession>A0ABW3D2T8</accession>
<evidence type="ECO:0000256" key="3">
    <source>
        <dbReference type="ARBA" id="ARBA00023125"/>
    </source>
</evidence>
<dbReference type="Proteomes" id="UP001597120">
    <property type="component" value="Unassembled WGS sequence"/>
</dbReference>
<comment type="caution">
    <text evidence="6">The sequence shown here is derived from an EMBL/GenBank/DDBJ whole genome shotgun (WGS) entry which is preliminary data.</text>
</comment>
<keyword evidence="4" id="KW-0804">Transcription</keyword>
<dbReference type="Gene3D" id="1.10.10.10">
    <property type="entry name" value="Winged helix-like DNA-binding domain superfamily/Winged helix DNA-binding domain"/>
    <property type="match status" value="1"/>
</dbReference>
<dbReference type="SUPFAM" id="SSF46785">
    <property type="entry name" value="Winged helix' DNA-binding domain"/>
    <property type="match status" value="1"/>
</dbReference>
<dbReference type="PANTHER" id="PTHR30126">
    <property type="entry name" value="HTH-TYPE TRANSCRIPTIONAL REGULATOR"/>
    <property type="match status" value="1"/>
</dbReference>
<dbReference type="EMBL" id="JBHTIU010000002">
    <property type="protein sequence ID" value="MFD0867720.1"/>
    <property type="molecule type" value="Genomic_DNA"/>
</dbReference>
<organism evidence="6 7">
    <name type="scientific">Paenibacillus residui</name>
    <dbReference type="NCBI Taxonomy" id="629724"/>
    <lineage>
        <taxon>Bacteria</taxon>
        <taxon>Bacillati</taxon>
        <taxon>Bacillota</taxon>
        <taxon>Bacilli</taxon>
        <taxon>Bacillales</taxon>
        <taxon>Paenibacillaceae</taxon>
        <taxon>Paenibacillus</taxon>
    </lineage>
</organism>
<dbReference type="Gene3D" id="3.40.190.290">
    <property type="match status" value="1"/>
</dbReference>
<evidence type="ECO:0000256" key="1">
    <source>
        <dbReference type="ARBA" id="ARBA00009437"/>
    </source>
</evidence>
<evidence type="ECO:0000313" key="7">
    <source>
        <dbReference type="Proteomes" id="UP001597120"/>
    </source>
</evidence>
<reference evidence="7" key="1">
    <citation type="journal article" date="2019" name="Int. J. Syst. Evol. Microbiol.">
        <title>The Global Catalogue of Microorganisms (GCM) 10K type strain sequencing project: providing services to taxonomists for standard genome sequencing and annotation.</title>
        <authorList>
            <consortium name="The Broad Institute Genomics Platform"/>
            <consortium name="The Broad Institute Genome Sequencing Center for Infectious Disease"/>
            <person name="Wu L."/>
            <person name="Ma J."/>
        </authorList>
    </citation>
    <scope>NUCLEOTIDE SEQUENCE [LARGE SCALE GENOMIC DNA]</scope>
    <source>
        <strain evidence="7">CCUG 57263</strain>
    </source>
</reference>
<feature type="domain" description="HTH lysR-type" evidence="5">
    <location>
        <begin position="1"/>
        <end position="58"/>
    </location>
</feature>
<gene>
    <name evidence="6" type="ORF">ACFQ03_00980</name>
</gene>
<dbReference type="PROSITE" id="PS50931">
    <property type="entry name" value="HTH_LYSR"/>
    <property type="match status" value="1"/>
</dbReference>
<dbReference type="InterPro" id="IPR000847">
    <property type="entry name" value="LysR_HTH_N"/>
</dbReference>
<dbReference type="RefSeq" id="WP_379285527.1">
    <property type="nucleotide sequence ID" value="NZ_JBHTIU010000002.1"/>
</dbReference>
<keyword evidence="3" id="KW-0238">DNA-binding</keyword>
<dbReference type="InterPro" id="IPR005119">
    <property type="entry name" value="LysR_subst-bd"/>
</dbReference>
<evidence type="ECO:0000256" key="4">
    <source>
        <dbReference type="ARBA" id="ARBA00023163"/>
    </source>
</evidence>
<dbReference type="InterPro" id="IPR036390">
    <property type="entry name" value="WH_DNA-bd_sf"/>
</dbReference>
<proteinExistence type="inferred from homology"/>
<evidence type="ECO:0000313" key="6">
    <source>
        <dbReference type="EMBL" id="MFD0867720.1"/>
    </source>
</evidence>
<dbReference type="Pfam" id="PF00126">
    <property type="entry name" value="HTH_1"/>
    <property type="match status" value="1"/>
</dbReference>